<comment type="caution">
    <text evidence="1">The sequence shown here is derived from an EMBL/GenBank/DDBJ whole genome shotgun (WGS) entry which is preliminary data.</text>
</comment>
<evidence type="ECO:0000313" key="2">
    <source>
        <dbReference type="Proteomes" id="UP001057402"/>
    </source>
</evidence>
<accession>A0ACB9QP33</accession>
<protein>
    <submittedName>
        <fullName evidence="1">Uncharacterized protein</fullName>
    </submittedName>
</protein>
<dbReference type="EMBL" id="CM042884">
    <property type="protein sequence ID" value="KAI4368607.1"/>
    <property type="molecule type" value="Genomic_DNA"/>
</dbReference>
<dbReference type="Proteomes" id="UP001057402">
    <property type="component" value="Chromosome 5"/>
</dbReference>
<reference evidence="2" key="1">
    <citation type="journal article" date="2023" name="Front. Plant Sci.">
        <title>Chromosomal-level genome assembly of Melastoma candidum provides insights into trichome evolution.</title>
        <authorList>
            <person name="Zhong Y."/>
            <person name="Wu W."/>
            <person name="Sun C."/>
            <person name="Zou P."/>
            <person name="Liu Y."/>
            <person name="Dai S."/>
            <person name="Zhou R."/>
        </authorList>
    </citation>
    <scope>NUCLEOTIDE SEQUENCE [LARGE SCALE GENOMIC DNA]</scope>
</reference>
<proteinExistence type="predicted"/>
<keyword evidence="2" id="KW-1185">Reference proteome</keyword>
<organism evidence="1 2">
    <name type="scientific">Melastoma candidum</name>
    <dbReference type="NCBI Taxonomy" id="119954"/>
    <lineage>
        <taxon>Eukaryota</taxon>
        <taxon>Viridiplantae</taxon>
        <taxon>Streptophyta</taxon>
        <taxon>Embryophyta</taxon>
        <taxon>Tracheophyta</taxon>
        <taxon>Spermatophyta</taxon>
        <taxon>Magnoliopsida</taxon>
        <taxon>eudicotyledons</taxon>
        <taxon>Gunneridae</taxon>
        <taxon>Pentapetalae</taxon>
        <taxon>rosids</taxon>
        <taxon>malvids</taxon>
        <taxon>Myrtales</taxon>
        <taxon>Melastomataceae</taxon>
        <taxon>Melastomatoideae</taxon>
        <taxon>Melastomateae</taxon>
        <taxon>Melastoma</taxon>
    </lineage>
</organism>
<gene>
    <name evidence="1" type="ORF">MLD38_017148</name>
</gene>
<name>A0ACB9QP33_9MYRT</name>
<sequence>MAATSRSHKESSCLPFTSIKVAALLQRRKSLQALVMLFHIINLAELCSQVLTATVNRRRLYIIFLIARSNQILLQGKLTQLILILPVNITWSGVLDLCNLSVAHIHCPPPTWLNGDDLLSTLHWRRPSWLPSHSIYVVGSVSQKGIHLLDFFPHVRSVSRVDYSYDEGSHIAVNAVGQGKVNKFVPFSDPVISCTVHPFDSTVIAGTEKESLLVISQRHGNC</sequence>
<evidence type="ECO:0000313" key="1">
    <source>
        <dbReference type="EMBL" id="KAI4368607.1"/>
    </source>
</evidence>